<dbReference type="KEGG" id="mai:MICA_1080"/>
<evidence type="ECO:0000256" key="1">
    <source>
        <dbReference type="SAM" id="MobiDB-lite"/>
    </source>
</evidence>
<organism evidence="2 3">
    <name type="scientific">Micavibrio aeruginosavorus (strain ARL-13)</name>
    <dbReference type="NCBI Taxonomy" id="856793"/>
    <lineage>
        <taxon>Bacteria</taxon>
        <taxon>Pseudomonadati</taxon>
        <taxon>Bdellovibrionota</taxon>
        <taxon>Bdellovibrionia</taxon>
        <taxon>Bdellovibrionales</taxon>
        <taxon>Pseudobdellovibrionaceae</taxon>
        <taxon>Micavibrio</taxon>
    </lineage>
</organism>
<keyword evidence="3" id="KW-1185">Reference proteome</keyword>
<proteinExistence type="predicted"/>
<evidence type="ECO:0000313" key="2">
    <source>
        <dbReference type="EMBL" id="AEP09408.1"/>
    </source>
</evidence>
<feature type="region of interest" description="Disordered" evidence="1">
    <location>
        <begin position="1"/>
        <end position="44"/>
    </location>
</feature>
<evidence type="ECO:0000313" key="3">
    <source>
        <dbReference type="Proteomes" id="UP000009286"/>
    </source>
</evidence>
<dbReference type="EMBL" id="CP002382">
    <property type="protein sequence ID" value="AEP09408.1"/>
    <property type="molecule type" value="Genomic_DNA"/>
</dbReference>
<dbReference type="AlphaFoldDB" id="G2KN75"/>
<dbReference type="HOGENOM" id="CLU_3063386_0_0_5"/>
<dbReference type="Proteomes" id="UP000009286">
    <property type="component" value="Chromosome"/>
</dbReference>
<name>G2KN75_MICAA</name>
<dbReference type="STRING" id="856793.MICA_1080"/>
<protein>
    <submittedName>
        <fullName evidence="2">Uncharacterized protein</fullName>
    </submittedName>
</protein>
<reference evidence="2 3" key="1">
    <citation type="journal article" date="2011" name="BMC Genomics">
        <title>Genomic insights into an obligate epibiotic bacterial predator: Micavibrio aeruginosavorus ARL-13.</title>
        <authorList>
            <person name="Wang Z."/>
            <person name="Kadouri D."/>
            <person name="Wu M."/>
        </authorList>
    </citation>
    <scope>NUCLEOTIDE SEQUENCE [LARGE SCALE GENOMIC DNA]</scope>
    <source>
        <strain evidence="2 3">ARL-13</strain>
    </source>
</reference>
<sequence>MQHFHSLYLLAPRGPHSHSNNDIGDKQAQAEQYKPDKSPQQGYFSLIRNAVAT</sequence>
<gene>
    <name evidence="2" type="ordered locus">MICA_1080</name>
</gene>
<accession>G2KN75</accession>